<accession>A0A9Q1IT33</accession>
<dbReference type="EMBL" id="JAINUF010000008">
    <property type="protein sequence ID" value="KAJ8351747.1"/>
    <property type="molecule type" value="Genomic_DNA"/>
</dbReference>
<comment type="caution">
    <text evidence="1">The sequence shown here is derived from an EMBL/GenBank/DDBJ whole genome shotgun (WGS) entry which is preliminary data.</text>
</comment>
<organism evidence="1 2">
    <name type="scientific">Synaphobranchus kaupii</name>
    <name type="common">Kaup's arrowtooth eel</name>
    <dbReference type="NCBI Taxonomy" id="118154"/>
    <lineage>
        <taxon>Eukaryota</taxon>
        <taxon>Metazoa</taxon>
        <taxon>Chordata</taxon>
        <taxon>Craniata</taxon>
        <taxon>Vertebrata</taxon>
        <taxon>Euteleostomi</taxon>
        <taxon>Actinopterygii</taxon>
        <taxon>Neopterygii</taxon>
        <taxon>Teleostei</taxon>
        <taxon>Anguilliformes</taxon>
        <taxon>Synaphobranchidae</taxon>
        <taxon>Synaphobranchus</taxon>
    </lineage>
</organism>
<dbReference type="AlphaFoldDB" id="A0A9Q1IT33"/>
<gene>
    <name evidence="1" type="ORF">SKAU_G00232230</name>
</gene>
<proteinExistence type="predicted"/>
<keyword evidence="2" id="KW-1185">Reference proteome</keyword>
<protein>
    <submittedName>
        <fullName evidence="1">Uncharacterized protein</fullName>
    </submittedName>
</protein>
<dbReference type="Proteomes" id="UP001152622">
    <property type="component" value="Chromosome 8"/>
</dbReference>
<reference evidence="1" key="1">
    <citation type="journal article" date="2023" name="Science">
        <title>Genome structures resolve the early diversification of teleost fishes.</title>
        <authorList>
            <person name="Parey E."/>
            <person name="Louis A."/>
            <person name="Montfort J."/>
            <person name="Bouchez O."/>
            <person name="Roques C."/>
            <person name="Iampietro C."/>
            <person name="Lluch J."/>
            <person name="Castinel A."/>
            <person name="Donnadieu C."/>
            <person name="Desvignes T."/>
            <person name="Floi Bucao C."/>
            <person name="Jouanno E."/>
            <person name="Wen M."/>
            <person name="Mejri S."/>
            <person name="Dirks R."/>
            <person name="Jansen H."/>
            <person name="Henkel C."/>
            <person name="Chen W.J."/>
            <person name="Zahm M."/>
            <person name="Cabau C."/>
            <person name="Klopp C."/>
            <person name="Thompson A.W."/>
            <person name="Robinson-Rechavi M."/>
            <person name="Braasch I."/>
            <person name="Lecointre G."/>
            <person name="Bobe J."/>
            <person name="Postlethwait J.H."/>
            <person name="Berthelot C."/>
            <person name="Roest Crollius H."/>
            <person name="Guiguen Y."/>
        </authorList>
    </citation>
    <scope>NUCLEOTIDE SEQUENCE</scope>
    <source>
        <strain evidence="1">WJC10195</strain>
    </source>
</reference>
<evidence type="ECO:0000313" key="1">
    <source>
        <dbReference type="EMBL" id="KAJ8351747.1"/>
    </source>
</evidence>
<sequence>MSSLTLDNKLLKVKKLSQEKILRQETESKFNLEIKASEQDIQQMNIEREKKENSYKIEMTELRGHLADMEKLLCSTKLENEELKESCKAFQVRTTDLAEEMFGLKISIEQERKSHQEEMNTFKNQLEMITLLTQERETTLQQTLAQEKILRQETETQLNSVNKAFEDINMEREKKRISHKAEVTKSS</sequence>
<evidence type="ECO:0000313" key="2">
    <source>
        <dbReference type="Proteomes" id="UP001152622"/>
    </source>
</evidence>
<name>A0A9Q1IT33_SYNKA</name>